<sequence>MIQVFRLLIATLLFLSPMLSAQEEAALDTVSGNQIRHITGDLYRAGTGAWHSIFLVTDAGIILADPLNTPYATWLKEQLDERFDVPVRYIIYSHSHFDHAGGAGVFADTATIIAHERVAINMDGRYPQMPGDMIDRNNNGLIDREDIMIPTNADPGICGMGNNFFDRNDLNGDGVMTPAELQVDIVLPDIFYSERMTLTLGGKTVELIHPGKNHGDDMTVVYFPQERVVFAADMIADALVRDNIHSLPSACGPLDGTPIAEWISSYQAVEELDFDIFAGGHGDFFTKDEVASSRQFLQDLQSAVSDGMAQGLSLDEMKQQVMLEQYVDWEYYERLRGKNIEAAYLNLTQFR</sequence>
<protein>
    <recommendedName>
        <fullName evidence="3">Metallo-beta-lactamase domain-containing protein</fullName>
    </recommendedName>
</protein>
<organism evidence="4 5">
    <name type="scientific">SAR86 cluster bacterium</name>
    <dbReference type="NCBI Taxonomy" id="2030880"/>
    <lineage>
        <taxon>Bacteria</taxon>
        <taxon>Pseudomonadati</taxon>
        <taxon>Pseudomonadota</taxon>
        <taxon>Gammaproteobacteria</taxon>
        <taxon>SAR86 cluster</taxon>
    </lineage>
</organism>
<evidence type="ECO:0000256" key="2">
    <source>
        <dbReference type="SAM" id="SignalP"/>
    </source>
</evidence>
<evidence type="ECO:0000313" key="4">
    <source>
        <dbReference type="EMBL" id="PCJ42621.1"/>
    </source>
</evidence>
<dbReference type="InterPro" id="IPR050855">
    <property type="entry name" value="NDM-1-like"/>
</dbReference>
<dbReference type="AlphaFoldDB" id="A0A2A5CGJ6"/>
<feature type="chain" id="PRO_5013241074" description="Metallo-beta-lactamase domain-containing protein" evidence="2">
    <location>
        <begin position="22"/>
        <end position="351"/>
    </location>
</feature>
<feature type="signal peptide" evidence="2">
    <location>
        <begin position="1"/>
        <end position="21"/>
    </location>
</feature>
<dbReference type="Pfam" id="PF00753">
    <property type="entry name" value="Lactamase_B"/>
    <property type="match status" value="1"/>
</dbReference>
<dbReference type="InterPro" id="IPR036866">
    <property type="entry name" value="RibonucZ/Hydroxyglut_hydro"/>
</dbReference>
<feature type="domain" description="Metallo-beta-lactamase" evidence="3">
    <location>
        <begin position="50"/>
        <end position="281"/>
    </location>
</feature>
<dbReference type="PANTHER" id="PTHR42951">
    <property type="entry name" value="METALLO-BETA-LACTAMASE DOMAIN-CONTAINING"/>
    <property type="match status" value="1"/>
</dbReference>
<dbReference type="EMBL" id="NVWI01000002">
    <property type="protein sequence ID" value="PCJ42621.1"/>
    <property type="molecule type" value="Genomic_DNA"/>
</dbReference>
<dbReference type="InterPro" id="IPR018247">
    <property type="entry name" value="EF_Hand_1_Ca_BS"/>
</dbReference>
<keyword evidence="2" id="KW-0732">Signal</keyword>
<comment type="similarity">
    <text evidence="1">Belongs to the metallo-beta-lactamase superfamily. Class-B beta-lactamase family.</text>
</comment>
<evidence type="ECO:0000313" key="5">
    <source>
        <dbReference type="Proteomes" id="UP000228987"/>
    </source>
</evidence>
<gene>
    <name evidence="4" type="ORF">COA71_03675</name>
</gene>
<dbReference type="InterPro" id="IPR001279">
    <property type="entry name" value="Metallo-B-lactamas"/>
</dbReference>
<dbReference type="SUPFAM" id="SSF56281">
    <property type="entry name" value="Metallo-hydrolase/oxidoreductase"/>
    <property type="match status" value="1"/>
</dbReference>
<comment type="caution">
    <text evidence="4">The sequence shown here is derived from an EMBL/GenBank/DDBJ whole genome shotgun (WGS) entry which is preliminary data.</text>
</comment>
<proteinExistence type="inferred from homology"/>
<accession>A0A2A5CGJ6</accession>
<evidence type="ECO:0000256" key="1">
    <source>
        <dbReference type="ARBA" id="ARBA00005250"/>
    </source>
</evidence>
<dbReference type="SMART" id="SM00849">
    <property type="entry name" value="Lactamase_B"/>
    <property type="match status" value="1"/>
</dbReference>
<name>A0A2A5CGJ6_9GAMM</name>
<evidence type="ECO:0000259" key="3">
    <source>
        <dbReference type="SMART" id="SM00849"/>
    </source>
</evidence>
<dbReference type="PANTHER" id="PTHR42951:SF4">
    <property type="entry name" value="ACYL-COENZYME A THIOESTERASE MBLAC2"/>
    <property type="match status" value="1"/>
</dbReference>
<dbReference type="PROSITE" id="PS00018">
    <property type="entry name" value="EF_HAND_1"/>
    <property type="match status" value="1"/>
</dbReference>
<dbReference type="Proteomes" id="UP000228987">
    <property type="component" value="Unassembled WGS sequence"/>
</dbReference>
<dbReference type="Gene3D" id="3.60.15.10">
    <property type="entry name" value="Ribonuclease Z/Hydroxyacylglutathione hydrolase-like"/>
    <property type="match status" value="1"/>
</dbReference>
<reference evidence="5" key="1">
    <citation type="submission" date="2017-08" db="EMBL/GenBank/DDBJ databases">
        <title>A dynamic microbial community with high functional redundancy inhabits the cold, oxic subseafloor aquifer.</title>
        <authorList>
            <person name="Tully B.J."/>
            <person name="Wheat C.G."/>
            <person name="Glazer B.T."/>
            <person name="Huber J.A."/>
        </authorList>
    </citation>
    <scope>NUCLEOTIDE SEQUENCE [LARGE SCALE GENOMIC DNA]</scope>
</reference>
<dbReference type="GO" id="GO:0017001">
    <property type="term" value="P:antibiotic catabolic process"/>
    <property type="evidence" value="ECO:0007669"/>
    <property type="project" value="UniProtKB-ARBA"/>
</dbReference>